<evidence type="ECO:0000259" key="6">
    <source>
        <dbReference type="PROSITE" id="PS51266"/>
    </source>
</evidence>
<keyword evidence="2 4" id="KW-0863">Zinc-finger</keyword>
<evidence type="ECO:0000313" key="8">
    <source>
        <dbReference type="EMBL" id="PFX21098.1"/>
    </source>
</evidence>
<dbReference type="InterPro" id="IPR017921">
    <property type="entry name" value="Znf_CTCHY"/>
</dbReference>
<feature type="domain" description="CHY-type" evidence="6">
    <location>
        <begin position="414"/>
        <end position="486"/>
    </location>
</feature>
<dbReference type="PANTHER" id="PTHR21319:SF53">
    <property type="entry name" value="RING FINGER AND CHY ZINC FINGER DOMAIN-CONTAINING PROTEIN 1"/>
    <property type="match status" value="1"/>
</dbReference>
<dbReference type="Pfam" id="PF05495">
    <property type="entry name" value="zf-CHY"/>
    <property type="match status" value="1"/>
</dbReference>
<protein>
    <submittedName>
        <fullName evidence="8">RING finger and CHY zinc finger domain-containing protein 1</fullName>
    </submittedName>
</protein>
<feature type="compositionally biased region" description="Basic and acidic residues" evidence="5">
    <location>
        <begin position="76"/>
        <end position="95"/>
    </location>
</feature>
<dbReference type="AlphaFoldDB" id="A0A2B4RXP1"/>
<name>A0A2B4RXP1_STYPI</name>
<feature type="domain" description="CTCHY-type" evidence="7">
    <location>
        <begin position="488"/>
        <end position="550"/>
    </location>
</feature>
<dbReference type="EMBL" id="LSMT01000291">
    <property type="protein sequence ID" value="PFX21098.1"/>
    <property type="molecule type" value="Genomic_DNA"/>
</dbReference>
<dbReference type="GO" id="GO:0061630">
    <property type="term" value="F:ubiquitin protein ligase activity"/>
    <property type="evidence" value="ECO:0007669"/>
    <property type="project" value="TreeGrafter"/>
</dbReference>
<evidence type="ECO:0000256" key="2">
    <source>
        <dbReference type="ARBA" id="ARBA00022771"/>
    </source>
</evidence>
<feature type="region of interest" description="Disordered" evidence="5">
    <location>
        <begin position="74"/>
        <end position="123"/>
    </location>
</feature>
<evidence type="ECO:0000259" key="7">
    <source>
        <dbReference type="PROSITE" id="PS51270"/>
    </source>
</evidence>
<organism evidence="8 9">
    <name type="scientific">Stylophora pistillata</name>
    <name type="common">Smooth cauliflower coral</name>
    <dbReference type="NCBI Taxonomy" id="50429"/>
    <lineage>
        <taxon>Eukaryota</taxon>
        <taxon>Metazoa</taxon>
        <taxon>Cnidaria</taxon>
        <taxon>Anthozoa</taxon>
        <taxon>Hexacorallia</taxon>
        <taxon>Scleractinia</taxon>
        <taxon>Astrocoeniina</taxon>
        <taxon>Pocilloporidae</taxon>
        <taxon>Stylophora</taxon>
    </lineage>
</organism>
<feature type="compositionally biased region" description="Basic and acidic residues" evidence="5">
    <location>
        <begin position="349"/>
        <end position="403"/>
    </location>
</feature>
<evidence type="ECO:0000256" key="1">
    <source>
        <dbReference type="ARBA" id="ARBA00022723"/>
    </source>
</evidence>
<feature type="region of interest" description="Disordered" evidence="5">
    <location>
        <begin position="349"/>
        <end position="411"/>
    </location>
</feature>
<evidence type="ECO:0000313" key="9">
    <source>
        <dbReference type="Proteomes" id="UP000225706"/>
    </source>
</evidence>
<keyword evidence="9" id="KW-1185">Reference proteome</keyword>
<dbReference type="PROSITE" id="PS51266">
    <property type="entry name" value="ZF_CHY"/>
    <property type="match status" value="1"/>
</dbReference>
<keyword evidence="1" id="KW-0479">Metal-binding</keyword>
<dbReference type="OrthoDB" id="411372at2759"/>
<keyword evidence="3" id="KW-0862">Zinc</keyword>
<evidence type="ECO:0000256" key="5">
    <source>
        <dbReference type="SAM" id="MobiDB-lite"/>
    </source>
</evidence>
<dbReference type="SUPFAM" id="SSF161245">
    <property type="entry name" value="Zinc hairpin stack"/>
    <property type="match status" value="1"/>
</dbReference>
<feature type="region of interest" description="Disordered" evidence="5">
    <location>
        <begin position="1"/>
        <end position="22"/>
    </location>
</feature>
<evidence type="ECO:0000256" key="3">
    <source>
        <dbReference type="ARBA" id="ARBA00022833"/>
    </source>
</evidence>
<dbReference type="PANTHER" id="PTHR21319">
    <property type="entry name" value="RING FINGER AND CHY ZINC FINGER DOMAIN-CONTAINING PROTEIN 1"/>
    <property type="match status" value="1"/>
</dbReference>
<dbReference type="InterPro" id="IPR037275">
    <property type="entry name" value="Znf_CTCHY_sf"/>
</dbReference>
<gene>
    <name evidence="8" type="primary">RCHY1</name>
    <name evidence="8" type="ORF">AWC38_SpisGene14427</name>
</gene>
<evidence type="ECO:0000256" key="4">
    <source>
        <dbReference type="PROSITE-ProRule" id="PRU00601"/>
    </source>
</evidence>
<dbReference type="InterPro" id="IPR037274">
    <property type="entry name" value="Znf_CHY_sf"/>
</dbReference>
<reference evidence="9" key="1">
    <citation type="journal article" date="2017" name="bioRxiv">
        <title>Comparative analysis of the genomes of Stylophora pistillata and Acropora digitifera provides evidence for extensive differences between species of corals.</title>
        <authorList>
            <person name="Voolstra C.R."/>
            <person name="Li Y."/>
            <person name="Liew Y.J."/>
            <person name="Baumgarten S."/>
            <person name="Zoccola D."/>
            <person name="Flot J.-F."/>
            <person name="Tambutte S."/>
            <person name="Allemand D."/>
            <person name="Aranda M."/>
        </authorList>
    </citation>
    <scope>NUCLEOTIDE SEQUENCE [LARGE SCALE GENOMIC DNA]</scope>
</reference>
<dbReference type="SUPFAM" id="SSF161219">
    <property type="entry name" value="CHY zinc finger-like"/>
    <property type="match status" value="1"/>
</dbReference>
<feature type="compositionally biased region" description="Basic and acidic residues" evidence="5">
    <location>
        <begin position="1"/>
        <end position="21"/>
    </location>
</feature>
<sequence length="627" mass="70219">MSDQRNCRGKHDDCLENDSQKHKNRALSLSQKILQTSKAVSDECNYALNASCQGGGVVVDSGETPHALTTNGACGFDKDWSPPERRRGDPHESNLKTKRSLGLKGGQRDYFPSGHSTQRDPSEDDFESIHIGIHPSFLARHSAEYCDSCGPFNDLEVLSDIHSMQHRSKYVPERNYLPLPSSSTFPEYPDLKKCYAGDHSTYNIPIGSPPQKKLSPDGYQPQESSLNLFLMPKTVPAKTLKLPPSSSLSNNGLKANIPLTVTQLTDDIQARNSPNISTDVNILAGRPTFASQFETANDGLGILPDGKSAVAGLGLLDSNSNTFSDESLAALERRVAEACSLVERTLKERQERGKALKETEQKRKEERTRQEQQARERKEREAKETREREHRNERVEGNARSDGGETPSQDSAVAEDRQWLCEHYQRLCRVKFPCCGKFFPCHRCHNNSGCPNDNSKAREACYVECSVCSHQQEINQDAHTCARCRTRFSAYFCSVCKHFTGEDKAPYHCKKCGICRIYKDRSFHCDVCNVCLDKRLEGRHSCRENSGHDECCICLEDAFSGCQILPCSHKVHRECAIAMIQNGVHLVVNEHRTVETKLEKSQTDNDKMELIPSITVNAVVYNTACIL</sequence>
<dbReference type="GO" id="GO:0005634">
    <property type="term" value="C:nucleus"/>
    <property type="evidence" value="ECO:0007669"/>
    <property type="project" value="TreeGrafter"/>
</dbReference>
<dbReference type="GO" id="GO:0006511">
    <property type="term" value="P:ubiquitin-dependent protein catabolic process"/>
    <property type="evidence" value="ECO:0007669"/>
    <property type="project" value="TreeGrafter"/>
</dbReference>
<dbReference type="GO" id="GO:0016567">
    <property type="term" value="P:protein ubiquitination"/>
    <property type="evidence" value="ECO:0007669"/>
    <property type="project" value="TreeGrafter"/>
</dbReference>
<accession>A0A2B4RXP1</accession>
<dbReference type="Proteomes" id="UP000225706">
    <property type="component" value="Unassembled WGS sequence"/>
</dbReference>
<dbReference type="GO" id="GO:0008270">
    <property type="term" value="F:zinc ion binding"/>
    <property type="evidence" value="ECO:0007669"/>
    <property type="project" value="UniProtKB-KW"/>
</dbReference>
<dbReference type="PROSITE" id="PS51270">
    <property type="entry name" value="ZF_CTCHY"/>
    <property type="match status" value="1"/>
</dbReference>
<proteinExistence type="predicted"/>
<dbReference type="InterPro" id="IPR008913">
    <property type="entry name" value="Znf_CHY"/>
</dbReference>
<comment type="caution">
    <text evidence="8">The sequence shown here is derived from an EMBL/GenBank/DDBJ whole genome shotgun (WGS) entry which is preliminary data.</text>
</comment>